<feature type="transmembrane region" description="Helical" evidence="1">
    <location>
        <begin position="45"/>
        <end position="78"/>
    </location>
</feature>
<accession>A0A927FUP7</accession>
<name>A0A927FUP7_9HYPH</name>
<evidence type="ECO:0000313" key="4">
    <source>
        <dbReference type="Proteomes" id="UP000654108"/>
    </source>
</evidence>
<keyword evidence="1" id="KW-0812">Transmembrane</keyword>
<evidence type="ECO:0000256" key="1">
    <source>
        <dbReference type="SAM" id="Phobius"/>
    </source>
</evidence>
<protein>
    <submittedName>
        <fullName evidence="3">DUF4342 domain-containing protein</fullName>
    </submittedName>
</protein>
<sequence length="103" mass="10923">MSESRQFRFTARHQLEASQLLDTVRQLLRQGNVSTLTIRSESGDIVLSLPLAASAIAGGVVVLTAPWLALLAALAGVLAKVNLDVTYDGPELNDDPQNGGSHD</sequence>
<gene>
    <name evidence="3" type="ORF">IC608_02860</name>
</gene>
<proteinExistence type="predicted"/>
<reference evidence="3" key="1">
    <citation type="submission" date="2020-09" db="EMBL/GenBank/DDBJ databases">
        <title>Genome seq and assembly of Devosia sp.</title>
        <authorList>
            <person name="Chhetri G."/>
        </authorList>
    </citation>
    <scope>NUCLEOTIDE SEQUENCE</scope>
    <source>
        <strain evidence="3">PTR5</strain>
    </source>
</reference>
<feature type="domain" description="DUF4342" evidence="2">
    <location>
        <begin position="11"/>
        <end position="85"/>
    </location>
</feature>
<evidence type="ECO:0000259" key="2">
    <source>
        <dbReference type="Pfam" id="PF14242"/>
    </source>
</evidence>
<keyword evidence="4" id="KW-1185">Reference proteome</keyword>
<dbReference type="RefSeq" id="WP_191772511.1">
    <property type="nucleotide sequence ID" value="NZ_JACYFU010000001.1"/>
</dbReference>
<dbReference type="Pfam" id="PF14242">
    <property type="entry name" value="DUF4342"/>
    <property type="match status" value="1"/>
</dbReference>
<keyword evidence="1" id="KW-0472">Membrane</keyword>
<dbReference type="InterPro" id="IPR025642">
    <property type="entry name" value="DUF4342"/>
</dbReference>
<dbReference type="AlphaFoldDB" id="A0A927FUP7"/>
<keyword evidence="1" id="KW-1133">Transmembrane helix</keyword>
<organism evidence="3 4">
    <name type="scientific">Devosia oryzisoli</name>
    <dbReference type="NCBI Taxonomy" id="2774138"/>
    <lineage>
        <taxon>Bacteria</taxon>
        <taxon>Pseudomonadati</taxon>
        <taxon>Pseudomonadota</taxon>
        <taxon>Alphaproteobacteria</taxon>
        <taxon>Hyphomicrobiales</taxon>
        <taxon>Devosiaceae</taxon>
        <taxon>Devosia</taxon>
    </lineage>
</organism>
<evidence type="ECO:0000313" key="3">
    <source>
        <dbReference type="EMBL" id="MBD8064416.1"/>
    </source>
</evidence>
<dbReference type="Proteomes" id="UP000654108">
    <property type="component" value="Unassembled WGS sequence"/>
</dbReference>
<dbReference type="EMBL" id="JACYFU010000001">
    <property type="protein sequence ID" value="MBD8064416.1"/>
    <property type="molecule type" value="Genomic_DNA"/>
</dbReference>
<comment type="caution">
    <text evidence="3">The sequence shown here is derived from an EMBL/GenBank/DDBJ whole genome shotgun (WGS) entry which is preliminary data.</text>
</comment>